<evidence type="ECO:0000313" key="3">
    <source>
        <dbReference type="Proteomes" id="UP000625976"/>
    </source>
</evidence>
<gene>
    <name evidence="2" type="ORF">GCM10010976_15840</name>
</gene>
<proteinExistence type="predicted"/>
<feature type="region of interest" description="Disordered" evidence="1">
    <location>
        <begin position="68"/>
        <end position="88"/>
    </location>
</feature>
<evidence type="ECO:0000256" key="1">
    <source>
        <dbReference type="SAM" id="MobiDB-lite"/>
    </source>
</evidence>
<organism evidence="2 3">
    <name type="scientific">Bizionia arctica</name>
    <dbReference type="NCBI Taxonomy" id="1495645"/>
    <lineage>
        <taxon>Bacteria</taxon>
        <taxon>Pseudomonadati</taxon>
        <taxon>Bacteroidota</taxon>
        <taxon>Flavobacteriia</taxon>
        <taxon>Flavobacteriales</taxon>
        <taxon>Flavobacteriaceae</taxon>
        <taxon>Bizionia</taxon>
    </lineage>
</organism>
<evidence type="ECO:0000313" key="2">
    <source>
        <dbReference type="EMBL" id="GGG45084.1"/>
    </source>
</evidence>
<reference evidence="2" key="2">
    <citation type="submission" date="2020-09" db="EMBL/GenBank/DDBJ databases">
        <authorList>
            <person name="Sun Q."/>
            <person name="Zhou Y."/>
        </authorList>
    </citation>
    <scope>NUCLEOTIDE SEQUENCE</scope>
    <source>
        <strain evidence="2">CGMCC 1.12751</strain>
    </source>
</reference>
<sequence>MKFLNYAENESKELGYTMDGVRVYLGAFPTDKEVGYTTMFLVPTGIENISQGNSTIFNMLPLGGGDVPGGSGLNEGSMGNPPSSNYPH</sequence>
<keyword evidence="3" id="KW-1185">Reference proteome</keyword>
<dbReference type="EMBL" id="BMFQ01000002">
    <property type="protein sequence ID" value="GGG45084.1"/>
    <property type="molecule type" value="Genomic_DNA"/>
</dbReference>
<protein>
    <submittedName>
        <fullName evidence="2">Uncharacterized protein</fullName>
    </submittedName>
</protein>
<comment type="caution">
    <text evidence="2">The sequence shown here is derived from an EMBL/GenBank/DDBJ whole genome shotgun (WGS) entry which is preliminary data.</text>
</comment>
<name>A0A917LN59_9FLAO</name>
<dbReference type="RefSeq" id="WP_188463604.1">
    <property type="nucleotide sequence ID" value="NZ_BMFQ01000002.1"/>
</dbReference>
<dbReference type="Proteomes" id="UP000625976">
    <property type="component" value="Unassembled WGS sequence"/>
</dbReference>
<accession>A0A917LN59</accession>
<reference evidence="2" key="1">
    <citation type="journal article" date="2014" name="Int. J. Syst. Evol. Microbiol.">
        <title>Complete genome sequence of Corynebacterium casei LMG S-19264T (=DSM 44701T), isolated from a smear-ripened cheese.</title>
        <authorList>
            <consortium name="US DOE Joint Genome Institute (JGI-PGF)"/>
            <person name="Walter F."/>
            <person name="Albersmeier A."/>
            <person name="Kalinowski J."/>
            <person name="Ruckert C."/>
        </authorList>
    </citation>
    <scope>NUCLEOTIDE SEQUENCE</scope>
    <source>
        <strain evidence="2">CGMCC 1.12751</strain>
    </source>
</reference>
<dbReference type="AlphaFoldDB" id="A0A917LN59"/>